<evidence type="ECO:0000256" key="1">
    <source>
        <dbReference type="SAM" id="MobiDB-lite"/>
    </source>
</evidence>
<feature type="compositionally biased region" description="Polar residues" evidence="1">
    <location>
        <begin position="67"/>
        <end position="77"/>
    </location>
</feature>
<feature type="compositionally biased region" description="Basic and acidic residues" evidence="1">
    <location>
        <begin position="44"/>
        <end position="59"/>
    </location>
</feature>
<dbReference type="Proteomes" id="UP000007129">
    <property type="component" value="Unassembled WGS sequence"/>
</dbReference>
<proteinExistence type="predicted"/>
<evidence type="ECO:0000313" key="3">
    <source>
        <dbReference type="Proteomes" id="UP000007129"/>
    </source>
</evidence>
<dbReference type="InParanoid" id="K2RXN0"/>
<accession>K2RXN0</accession>
<gene>
    <name evidence="2" type="ORF">MPH_13813</name>
</gene>
<dbReference type="EMBL" id="AHHD01000754">
    <property type="protein sequence ID" value="EKG09185.1"/>
    <property type="molecule type" value="Genomic_DNA"/>
</dbReference>
<organism evidence="2 3">
    <name type="scientific">Macrophomina phaseolina (strain MS6)</name>
    <name type="common">Charcoal rot fungus</name>
    <dbReference type="NCBI Taxonomy" id="1126212"/>
    <lineage>
        <taxon>Eukaryota</taxon>
        <taxon>Fungi</taxon>
        <taxon>Dikarya</taxon>
        <taxon>Ascomycota</taxon>
        <taxon>Pezizomycotina</taxon>
        <taxon>Dothideomycetes</taxon>
        <taxon>Dothideomycetes incertae sedis</taxon>
        <taxon>Botryosphaeriales</taxon>
        <taxon>Botryosphaeriaceae</taxon>
        <taxon>Macrophomina</taxon>
    </lineage>
</organism>
<comment type="caution">
    <text evidence="2">The sequence shown here is derived from an EMBL/GenBank/DDBJ whole genome shotgun (WGS) entry which is preliminary data.</text>
</comment>
<dbReference type="AlphaFoldDB" id="K2RXN0"/>
<evidence type="ECO:0000313" key="2">
    <source>
        <dbReference type="EMBL" id="EKG09185.1"/>
    </source>
</evidence>
<name>K2RXN0_MACPH</name>
<feature type="region of interest" description="Disordered" evidence="1">
    <location>
        <begin position="1"/>
        <end position="92"/>
    </location>
</feature>
<sequence length="155" mass="17796">MEHNEELIEQNNTLFEQGARNEDEIKRLSSALEMSEETCQDGGAHGEDGEADGSARRDDPEEPDLSCRSTRPTQALSRTCLPHHQRPRTPAQRRCQPCRCAPRLRTRCCHCHRSQRPSLICPRPTLTPQSRETYACAFKERWRIKKRPRTSSAVT</sequence>
<dbReference type="VEuPathDB" id="FungiDB:MPH_13813"/>
<dbReference type="HOGENOM" id="CLU_1695834_0_0_1"/>
<protein>
    <submittedName>
        <fullName evidence="2">Uncharacterized protein</fullName>
    </submittedName>
</protein>
<reference evidence="2 3" key="1">
    <citation type="journal article" date="2012" name="BMC Genomics">
        <title>Tools to kill: Genome of one of the most destructive plant pathogenic fungi Macrophomina phaseolina.</title>
        <authorList>
            <person name="Islam M.S."/>
            <person name="Haque M.S."/>
            <person name="Islam M.M."/>
            <person name="Emdad E.M."/>
            <person name="Halim A."/>
            <person name="Hossen Q.M.M."/>
            <person name="Hossain M.Z."/>
            <person name="Ahmed B."/>
            <person name="Rahim S."/>
            <person name="Rahman M.S."/>
            <person name="Alam M.M."/>
            <person name="Hou S."/>
            <person name="Wan X."/>
            <person name="Saito J.A."/>
            <person name="Alam M."/>
        </authorList>
    </citation>
    <scope>NUCLEOTIDE SEQUENCE [LARGE SCALE GENOMIC DNA]</scope>
    <source>
        <strain evidence="2 3">MS6</strain>
    </source>
</reference>